<keyword evidence="5 13" id="KW-0489">Methyltransferase</keyword>
<dbReference type="GO" id="GO:0070611">
    <property type="term" value="F:histone H3R2 methyltransferase activity"/>
    <property type="evidence" value="ECO:0007669"/>
    <property type="project" value="TreeGrafter"/>
</dbReference>
<feature type="compositionally biased region" description="Polar residues" evidence="14">
    <location>
        <begin position="1"/>
        <end position="22"/>
    </location>
</feature>
<evidence type="ECO:0000256" key="11">
    <source>
        <dbReference type="ARBA" id="ARBA00023242"/>
    </source>
</evidence>
<keyword evidence="6 13" id="KW-0808">Transferase</keyword>
<proteinExistence type="predicted"/>
<dbReference type="GO" id="GO:0005737">
    <property type="term" value="C:cytoplasm"/>
    <property type="evidence" value="ECO:0007669"/>
    <property type="project" value="UniProtKB-SubCell"/>
</dbReference>
<dbReference type="Gene3D" id="2.70.160.11">
    <property type="entry name" value="Hnrnp arginine n-methyltransferase1"/>
    <property type="match status" value="1"/>
</dbReference>
<evidence type="ECO:0000256" key="1">
    <source>
        <dbReference type="ARBA" id="ARBA00004123"/>
    </source>
</evidence>
<dbReference type="CDD" id="cd02440">
    <property type="entry name" value="AdoMet_MTases"/>
    <property type="match status" value="1"/>
</dbReference>
<evidence type="ECO:0000256" key="5">
    <source>
        <dbReference type="ARBA" id="ARBA00022603"/>
    </source>
</evidence>
<evidence type="ECO:0000313" key="16">
    <source>
        <dbReference type="EMBL" id="TPX42995.1"/>
    </source>
</evidence>
<feature type="region of interest" description="Disordered" evidence="14">
    <location>
        <begin position="366"/>
        <end position="398"/>
    </location>
</feature>
<keyword evidence="8" id="KW-0156">Chromatin regulator</keyword>
<dbReference type="InterPro" id="IPR029063">
    <property type="entry name" value="SAM-dependent_MTases_sf"/>
</dbReference>
<keyword evidence="9" id="KW-0805">Transcription regulation</keyword>
<protein>
    <recommendedName>
        <fullName evidence="3">type I protein arginine methyltransferase</fullName>
        <ecNumber evidence="3">2.1.1.319</ecNumber>
    </recommendedName>
</protein>
<keyword evidence="10" id="KW-0804">Transcription</keyword>
<evidence type="ECO:0000256" key="8">
    <source>
        <dbReference type="ARBA" id="ARBA00022853"/>
    </source>
</evidence>
<dbReference type="SUPFAM" id="SSF53335">
    <property type="entry name" value="S-adenosyl-L-methionine-dependent methyltransferases"/>
    <property type="match status" value="1"/>
</dbReference>
<evidence type="ECO:0000256" key="13">
    <source>
        <dbReference type="PROSITE-ProRule" id="PRU01015"/>
    </source>
</evidence>
<gene>
    <name evidence="16" type="ORF">SeMB42_g04907</name>
</gene>
<comment type="catalytic activity">
    <reaction evidence="12">
        <text>L-arginyl-[protein] + 2 S-adenosyl-L-methionine = N(omega),N(omega)-dimethyl-L-arginyl-[protein] + 2 S-adenosyl-L-homocysteine + 2 H(+)</text>
        <dbReference type="Rhea" id="RHEA:48096"/>
        <dbReference type="Rhea" id="RHEA-COMP:10532"/>
        <dbReference type="Rhea" id="RHEA-COMP:11991"/>
        <dbReference type="ChEBI" id="CHEBI:15378"/>
        <dbReference type="ChEBI" id="CHEBI:29965"/>
        <dbReference type="ChEBI" id="CHEBI:57856"/>
        <dbReference type="ChEBI" id="CHEBI:59789"/>
        <dbReference type="ChEBI" id="CHEBI:61897"/>
        <dbReference type="EC" id="2.1.1.319"/>
    </reaction>
</comment>
<dbReference type="PROSITE" id="PS51678">
    <property type="entry name" value="SAM_MT_PRMT"/>
    <property type="match status" value="1"/>
</dbReference>
<dbReference type="Proteomes" id="UP000317494">
    <property type="component" value="Unassembled WGS sequence"/>
</dbReference>
<evidence type="ECO:0000256" key="3">
    <source>
        <dbReference type="ARBA" id="ARBA00011925"/>
    </source>
</evidence>
<accession>A0A507CV46</accession>
<dbReference type="VEuPathDB" id="FungiDB:SeMB42_g04907"/>
<evidence type="ECO:0000256" key="6">
    <source>
        <dbReference type="ARBA" id="ARBA00022679"/>
    </source>
</evidence>
<dbReference type="GO" id="GO:0032259">
    <property type="term" value="P:methylation"/>
    <property type="evidence" value="ECO:0007669"/>
    <property type="project" value="UniProtKB-KW"/>
</dbReference>
<comment type="caution">
    <text evidence="16">The sequence shown here is derived from an EMBL/GenBank/DDBJ whole genome shotgun (WGS) entry which is preliminary data.</text>
</comment>
<reference evidence="16 17" key="1">
    <citation type="journal article" date="2019" name="Sci. Rep.">
        <title>Comparative genomics of chytrid fungi reveal insights into the obligate biotrophic and pathogenic lifestyle of Synchytrium endobioticum.</title>
        <authorList>
            <person name="van de Vossenberg B.T.L.H."/>
            <person name="Warris S."/>
            <person name="Nguyen H.D.T."/>
            <person name="van Gent-Pelzer M.P.E."/>
            <person name="Joly D.L."/>
            <person name="van de Geest H.C."/>
            <person name="Bonants P.J.M."/>
            <person name="Smith D.S."/>
            <person name="Levesque C.A."/>
            <person name="van der Lee T.A.J."/>
        </authorList>
    </citation>
    <scope>NUCLEOTIDE SEQUENCE [LARGE SCALE GENOMIC DNA]</scope>
    <source>
        <strain evidence="16 17">MB42</strain>
    </source>
</reference>
<evidence type="ECO:0000256" key="7">
    <source>
        <dbReference type="ARBA" id="ARBA00022691"/>
    </source>
</evidence>
<evidence type="ECO:0000256" key="12">
    <source>
        <dbReference type="ARBA" id="ARBA00049086"/>
    </source>
</evidence>
<organism evidence="16 17">
    <name type="scientific">Synchytrium endobioticum</name>
    <dbReference type="NCBI Taxonomy" id="286115"/>
    <lineage>
        <taxon>Eukaryota</taxon>
        <taxon>Fungi</taxon>
        <taxon>Fungi incertae sedis</taxon>
        <taxon>Chytridiomycota</taxon>
        <taxon>Chytridiomycota incertae sedis</taxon>
        <taxon>Chytridiomycetes</taxon>
        <taxon>Synchytriales</taxon>
        <taxon>Synchytriaceae</taxon>
        <taxon>Synchytrium</taxon>
    </lineage>
</organism>
<sequence length="521" mass="57343">MKFCPSKSSKSNLCDSAESSMESDAKDGGTGARDPSYFSCMCADTPFTPFISHYAQFGHQQNMLQDVVRTSIYQAAIMANSTTAFRGKLVLDVGAGSGILSYFAVQAGAAKVYAVEASNMAAKIQKLLNATDTKNPYLKNKIEVISSKIETPSLSIPKVDTLISEPIGVFLVHERMIESYLIARDRYLKPGGVMIPSAGNIYVAPFSDATLWTQTMAKVRFWEQPNFYGVDLSSLTRDAMDEIFGQPVVGNFDHRILFAQANCFNVNLKTITVKELQDFVIPISWSPPFTGLIHGIASWFDINLGGYILSTAPNAERTHWQQVRFLLKEPLAVNAFETVQGWLKCTVNEMRSYTLQCELVIGDPLSSQNDPDSESVPPSSAAVPPPNAKHNPSDPRRRRQCEWHLHEQTYNYSYDAFTQDYSKPEFICLYPPVDTMVHDSASATTNSALITPALPHNPPNVMGSGAIVPPNNNPTLNAIQAPTLQAPIDQQQRMQQQFNDFGMGDTAQSNGILGNDAPMSL</sequence>
<dbReference type="GO" id="GO:0005634">
    <property type="term" value="C:nucleus"/>
    <property type="evidence" value="ECO:0007669"/>
    <property type="project" value="UniProtKB-SubCell"/>
</dbReference>
<keyword evidence="17" id="KW-1185">Reference proteome</keyword>
<evidence type="ECO:0000256" key="9">
    <source>
        <dbReference type="ARBA" id="ARBA00023015"/>
    </source>
</evidence>
<dbReference type="AlphaFoldDB" id="A0A507CV46"/>
<evidence type="ECO:0000256" key="14">
    <source>
        <dbReference type="SAM" id="MobiDB-lite"/>
    </source>
</evidence>
<name>A0A507CV46_9FUNG</name>
<dbReference type="PANTHER" id="PTHR11006">
    <property type="entry name" value="PROTEIN ARGININE N-METHYLTRANSFERASE"/>
    <property type="match status" value="1"/>
</dbReference>
<dbReference type="Pfam" id="PF22528">
    <property type="entry name" value="PRMT_C"/>
    <property type="match status" value="1"/>
</dbReference>
<keyword evidence="11" id="KW-0539">Nucleus</keyword>
<feature type="region of interest" description="Disordered" evidence="14">
    <location>
        <begin position="1"/>
        <end position="30"/>
    </location>
</feature>
<dbReference type="STRING" id="286115.A0A507CV46"/>
<evidence type="ECO:0000256" key="2">
    <source>
        <dbReference type="ARBA" id="ARBA00004496"/>
    </source>
</evidence>
<dbReference type="EMBL" id="QEAN01000213">
    <property type="protein sequence ID" value="TPX42995.1"/>
    <property type="molecule type" value="Genomic_DNA"/>
</dbReference>
<keyword evidence="7 13" id="KW-0949">S-adenosyl-L-methionine</keyword>
<evidence type="ECO:0000313" key="17">
    <source>
        <dbReference type="Proteomes" id="UP000317494"/>
    </source>
</evidence>
<dbReference type="EC" id="2.1.1.319" evidence="3"/>
<evidence type="ECO:0000259" key="15">
    <source>
        <dbReference type="Pfam" id="PF22528"/>
    </source>
</evidence>
<dbReference type="Gene3D" id="3.40.50.150">
    <property type="entry name" value="Vaccinia Virus protein VP39"/>
    <property type="match status" value="1"/>
</dbReference>
<dbReference type="InterPro" id="IPR055135">
    <property type="entry name" value="PRMT_dom"/>
</dbReference>
<dbReference type="PANTHER" id="PTHR11006:SF10">
    <property type="entry name" value="HISTONE-ARGININE METHYLTRANSFERASE CARMER-RELATED"/>
    <property type="match status" value="1"/>
</dbReference>
<evidence type="ECO:0000256" key="4">
    <source>
        <dbReference type="ARBA" id="ARBA00022490"/>
    </source>
</evidence>
<evidence type="ECO:0000256" key="10">
    <source>
        <dbReference type="ARBA" id="ARBA00023163"/>
    </source>
</evidence>
<dbReference type="GO" id="GO:0035242">
    <property type="term" value="F:protein-arginine omega-N asymmetric methyltransferase activity"/>
    <property type="evidence" value="ECO:0007669"/>
    <property type="project" value="UniProtKB-EC"/>
</dbReference>
<keyword evidence="4" id="KW-0963">Cytoplasm</keyword>
<dbReference type="Pfam" id="PF06325">
    <property type="entry name" value="PrmA"/>
    <property type="match status" value="1"/>
</dbReference>
<comment type="subcellular location">
    <subcellularLocation>
        <location evidence="2">Cytoplasm</location>
    </subcellularLocation>
    <subcellularLocation>
        <location evidence="1">Nucleus</location>
    </subcellularLocation>
</comment>
<dbReference type="InterPro" id="IPR025799">
    <property type="entry name" value="Arg_MeTrfase"/>
</dbReference>
<feature type="domain" description="Protein arginine N-methyltransferase" evidence="15">
    <location>
        <begin position="199"/>
        <end position="357"/>
    </location>
</feature>